<dbReference type="EMBL" id="CP136508">
    <property type="protein sequence ID" value="WUR13813.1"/>
    <property type="molecule type" value="Genomic_DNA"/>
</dbReference>
<feature type="transmembrane region" description="Helical" evidence="1">
    <location>
        <begin position="42"/>
        <end position="60"/>
    </location>
</feature>
<gene>
    <name evidence="2" type="ORF">E7V67_001525</name>
</gene>
<dbReference type="Proteomes" id="UP000321323">
    <property type="component" value="Chromosome"/>
</dbReference>
<evidence type="ECO:0000256" key="1">
    <source>
        <dbReference type="SAM" id="Phobius"/>
    </source>
</evidence>
<keyword evidence="3" id="KW-1185">Reference proteome</keyword>
<keyword evidence="1" id="KW-0812">Transmembrane</keyword>
<accession>A0ABZ1UNZ6</accession>
<keyword evidence="1" id="KW-1133">Transmembrane helix</keyword>
<protein>
    <submittedName>
        <fullName evidence="2">Uncharacterized protein</fullName>
    </submittedName>
</protein>
<organism evidence="2 3">
    <name type="scientific">[Empedobacter] haloabium</name>
    <dbReference type="NCBI Taxonomy" id="592317"/>
    <lineage>
        <taxon>Bacteria</taxon>
        <taxon>Pseudomonadati</taxon>
        <taxon>Pseudomonadota</taxon>
        <taxon>Betaproteobacteria</taxon>
        <taxon>Burkholderiales</taxon>
        <taxon>Oxalobacteraceae</taxon>
        <taxon>Telluria group</taxon>
        <taxon>Telluria group incertae sedis</taxon>
    </lineage>
</organism>
<reference evidence="2 3" key="1">
    <citation type="journal article" date="2019" name="Int. J. Syst. Evol. Microbiol.">
        <title>The Draft Whole-Genome Sequence of the Antibiotic Producer Empedobacter haloabium ATCC 31962 Provides Indications for Its Taxonomic Reclassification.</title>
        <authorList>
            <person name="Miess H."/>
            <person name="Arlt P."/>
            <person name="Apel A.K."/>
            <person name="Weber T."/>
            <person name="Nieselt K."/>
            <person name="Hanssen F."/>
            <person name="Czemmel S."/>
            <person name="Nahnsen S."/>
            <person name="Gross H."/>
        </authorList>
    </citation>
    <scope>NUCLEOTIDE SEQUENCE [LARGE SCALE GENOMIC DNA]</scope>
    <source>
        <strain evidence="2 3">ATCC 31962</strain>
    </source>
</reference>
<name>A0ABZ1UNZ6_9BURK</name>
<evidence type="ECO:0000313" key="2">
    <source>
        <dbReference type="EMBL" id="WUR13813.1"/>
    </source>
</evidence>
<evidence type="ECO:0000313" key="3">
    <source>
        <dbReference type="Proteomes" id="UP000321323"/>
    </source>
</evidence>
<feature type="transmembrane region" description="Helical" evidence="1">
    <location>
        <begin position="12"/>
        <end position="36"/>
    </location>
</feature>
<keyword evidence="1" id="KW-0472">Membrane</keyword>
<sequence>MRNDGDKAALWPALHWQLAGIVCAVVVLLALILGYFDALSAAAALAAAVLGIGYVLLLTWRYTRGSKTDANSAGVG</sequence>
<proteinExistence type="predicted"/>